<keyword evidence="1" id="KW-1133">Transmembrane helix</keyword>
<evidence type="ECO:0000313" key="2">
    <source>
        <dbReference type="EMBL" id="NOV43655.1"/>
    </source>
</evidence>
<name>A0A6M2DBW1_RHIMP</name>
<keyword evidence="1" id="KW-0472">Membrane</keyword>
<reference evidence="2" key="1">
    <citation type="submission" date="2019-09" db="EMBL/GenBank/DDBJ databases">
        <title>Organ-specific transcriptomic study of the physiology of the cattle tick, Rhipicephalus microplus.</title>
        <authorList>
            <person name="Tirloni L."/>
            <person name="Braz G."/>
            <person name="Gandara A.C.P."/>
            <person name="Sabadin G.A."/>
            <person name="da Silva R.M."/>
            <person name="Guizzo M.G."/>
            <person name="Machado J.A."/>
            <person name="Costa E.P."/>
            <person name="Gomes H.F."/>
            <person name="Moraes J."/>
            <person name="Mota M.B.S."/>
            <person name="Mesquita R.D."/>
            <person name="Alvarenga P.H."/>
            <person name="Alves F."/>
            <person name="Seixas A."/>
            <person name="da Fonseca R.N."/>
            <person name="Fogaca A."/>
            <person name="Logullo C."/>
            <person name="Tanaka A."/>
            <person name="Daffre S."/>
            <person name="Termignoni C."/>
            <person name="Vaz I.S.Jr."/>
            <person name="Oliveira P.L."/>
            <person name="Ribeiro J.M."/>
        </authorList>
    </citation>
    <scope>NUCLEOTIDE SEQUENCE</scope>
    <source>
        <strain evidence="2">Porto Alegre</strain>
    </source>
</reference>
<evidence type="ECO:0000256" key="1">
    <source>
        <dbReference type="SAM" id="Phobius"/>
    </source>
</evidence>
<organism evidence="2">
    <name type="scientific">Rhipicephalus microplus</name>
    <name type="common">Cattle tick</name>
    <name type="synonym">Boophilus microplus</name>
    <dbReference type="NCBI Taxonomy" id="6941"/>
    <lineage>
        <taxon>Eukaryota</taxon>
        <taxon>Metazoa</taxon>
        <taxon>Ecdysozoa</taxon>
        <taxon>Arthropoda</taxon>
        <taxon>Chelicerata</taxon>
        <taxon>Arachnida</taxon>
        <taxon>Acari</taxon>
        <taxon>Parasitiformes</taxon>
        <taxon>Ixodida</taxon>
        <taxon>Ixodoidea</taxon>
        <taxon>Ixodidae</taxon>
        <taxon>Rhipicephalinae</taxon>
        <taxon>Rhipicephalus</taxon>
        <taxon>Boophilus</taxon>
    </lineage>
</organism>
<keyword evidence="1" id="KW-0812">Transmembrane</keyword>
<feature type="transmembrane region" description="Helical" evidence="1">
    <location>
        <begin position="12"/>
        <end position="29"/>
    </location>
</feature>
<protein>
    <submittedName>
        <fullName evidence="2">Putative secreted protein ovary overexpressed</fullName>
    </submittedName>
</protein>
<sequence length="67" mass="7766">MTQSSHSALRRLVVILLITVRLACIFWVTKNFKFEDISHVLSATDVWKASIVRVKITEKITEYSRSE</sequence>
<accession>A0A6M2DBW1</accession>
<proteinExistence type="predicted"/>
<dbReference type="EMBL" id="GHWJ01010918">
    <property type="protein sequence ID" value="NOV43655.1"/>
    <property type="molecule type" value="Transcribed_RNA"/>
</dbReference>
<dbReference type="AlphaFoldDB" id="A0A6M2DBW1"/>